<sequence>MMKRLRIVLAAMALSAGCAAWADESTGSTTVLAEVIRKAEVESPLFVFGTSRLQRGDEEMVKQCGGQKGFDKALSETRDYLVKTYEPVLSAEIAEKYVGRFDASEIESLRSLQNLPGVVSMRVHGRELFIQLSRDRFRWTDRQVPYYAALFKAEYKKRKLRWYASHAEAGAPMAAHRDAETSTRPMTGFDFSNGQEVVDVRRDIVDRVCILQQVGSGDYSEKSCALMRKMEPAIFSTIRADYNRQMLDVYRSFFSDEELKDIVTLYRSPAYQKLAQLMIEERVSILRLTFAELGKIQEDVDREIRQFCPRYEGSGS</sequence>
<keyword evidence="1" id="KW-0732">Signal</keyword>
<feature type="chain" id="PRO_5045531670" evidence="1">
    <location>
        <begin position="23"/>
        <end position="316"/>
    </location>
</feature>
<dbReference type="Proteomes" id="UP001462502">
    <property type="component" value="Unassembled WGS sequence"/>
</dbReference>
<comment type="caution">
    <text evidence="3">The sequence shown here is derived from an EMBL/GenBank/DDBJ whole genome shotgun (WGS) entry which is preliminary data.</text>
</comment>
<name>A0ABV0IXN7_9NEIS</name>
<accession>A0ABV0IXN7</accession>
<reference evidence="3 4" key="1">
    <citation type="submission" date="2024-05" db="EMBL/GenBank/DDBJ databases">
        <authorList>
            <person name="De Oliveira J.P."/>
            <person name="Noriler S.A."/>
            <person name="De Oliveira A.G."/>
            <person name="Sipoli D.S."/>
        </authorList>
    </citation>
    <scope>NUCLEOTIDE SEQUENCE [LARGE SCALE GENOMIC DNA]</scope>
    <source>
        <strain evidence="3 4">LABIM192</strain>
    </source>
</reference>
<evidence type="ECO:0000313" key="4">
    <source>
        <dbReference type="Proteomes" id="UP001462502"/>
    </source>
</evidence>
<proteinExistence type="predicted"/>
<dbReference type="InterPro" id="IPR018637">
    <property type="entry name" value="DUF2059"/>
</dbReference>
<dbReference type="EMBL" id="JBDXMI010000001">
    <property type="protein sequence ID" value="MEO9386031.1"/>
    <property type="molecule type" value="Genomic_DNA"/>
</dbReference>
<evidence type="ECO:0000313" key="3">
    <source>
        <dbReference type="EMBL" id="MEO9386031.1"/>
    </source>
</evidence>
<evidence type="ECO:0000256" key="1">
    <source>
        <dbReference type="SAM" id="SignalP"/>
    </source>
</evidence>
<dbReference type="RefSeq" id="WP_347935739.1">
    <property type="nucleotide sequence ID" value="NZ_CP158160.1"/>
</dbReference>
<dbReference type="Pfam" id="PF09832">
    <property type="entry name" value="DUF2059"/>
    <property type="match status" value="1"/>
</dbReference>
<feature type="signal peptide" evidence="1">
    <location>
        <begin position="1"/>
        <end position="22"/>
    </location>
</feature>
<organism evidence="3 4">
    <name type="scientific">Chromobacterium phragmitis</name>
    <dbReference type="NCBI Taxonomy" id="2202141"/>
    <lineage>
        <taxon>Bacteria</taxon>
        <taxon>Pseudomonadati</taxon>
        <taxon>Pseudomonadota</taxon>
        <taxon>Betaproteobacteria</taxon>
        <taxon>Neisseriales</taxon>
        <taxon>Chromobacteriaceae</taxon>
        <taxon>Chromobacterium</taxon>
    </lineage>
</organism>
<protein>
    <submittedName>
        <fullName evidence="3">DUF2059 domain-containing protein</fullName>
    </submittedName>
</protein>
<dbReference type="PROSITE" id="PS51257">
    <property type="entry name" value="PROKAR_LIPOPROTEIN"/>
    <property type="match status" value="1"/>
</dbReference>
<keyword evidence="4" id="KW-1185">Reference proteome</keyword>
<feature type="domain" description="DUF2059" evidence="2">
    <location>
        <begin position="244"/>
        <end position="279"/>
    </location>
</feature>
<gene>
    <name evidence="3" type="ORF">ABI908_18195</name>
</gene>
<evidence type="ECO:0000259" key="2">
    <source>
        <dbReference type="Pfam" id="PF09832"/>
    </source>
</evidence>